<dbReference type="Proteomes" id="UP000564573">
    <property type="component" value="Unassembled WGS sequence"/>
</dbReference>
<proteinExistence type="predicted"/>
<evidence type="ECO:0000313" key="1">
    <source>
        <dbReference type="EMBL" id="MBB3665975.1"/>
    </source>
</evidence>
<dbReference type="AlphaFoldDB" id="A0A839Y242"/>
<accession>A0A839Y242</accession>
<dbReference type="RefSeq" id="WP_183787174.1">
    <property type="nucleotide sequence ID" value="NZ_JACIBS010000009.1"/>
</dbReference>
<evidence type="ECO:0000313" key="2">
    <source>
        <dbReference type="Proteomes" id="UP000564573"/>
    </source>
</evidence>
<comment type="caution">
    <text evidence="1">The sequence shown here is derived from an EMBL/GenBank/DDBJ whole genome shotgun (WGS) entry which is preliminary data.</text>
</comment>
<protein>
    <submittedName>
        <fullName evidence="1">Uncharacterized protein</fullName>
    </submittedName>
</protein>
<sequence>MGHEPLRAKYTKPDGRPAVRVEAPRYLSEEQAARMLACLYAGGGTVMTGEMQLRHGLHHAVQMQYQRELPHEPDPNLVDGYKAALERHRAKFFRFAWVENVGKFSSVKRLGLDPEQATHCRIDESVTFDFDEARRALALVYGEMPTGVRVGLSTCTNGLLRAARERVLDSGRQPDPEAVAAFGELLAEHVEGFPGEETS</sequence>
<reference evidence="1 2" key="1">
    <citation type="submission" date="2020-08" db="EMBL/GenBank/DDBJ databases">
        <title>Sequencing the genomes of 1000 actinobacteria strains.</title>
        <authorList>
            <person name="Klenk H.-P."/>
        </authorList>
    </citation>
    <scope>NUCLEOTIDE SEQUENCE [LARGE SCALE GENOMIC DNA]</scope>
    <source>
        <strain evidence="1 2">DSM 45267</strain>
    </source>
</reference>
<gene>
    <name evidence="1" type="ORF">FB384_004934</name>
</gene>
<organism evidence="1 2">
    <name type="scientific">Prauserella sediminis</name>
    <dbReference type="NCBI Taxonomy" id="577680"/>
    <lineage>
        <taxon>Bacteria</taxon>
        <taxon>Bacillati</taxon>
        <taxon>Actinomycetota</taxon>
        <taxon>Actinomycetes</taxon>
        <taxon>Pseudonocardiales</taxon>
        <taxon>Pseudonocardiaceae</taxon>
        <taxon>Prauserella</taxon>
        <taxon>Prauserella salsuginis group</taxon>
    </lineage>
</organism>
<keyword evidence="2" id="KW-1185">Reference proteome</keyword>
<dbReference type="EMBL" id="JACIBS010000009">
    <property type="protein sequence ID" value="MBB3665975.1"/>
    <property type="molecule type" value="Genomic_DNA"/>
</dbReference>
<name>A0A839Y242_9PSEU</name>